<dbReference type="VEuPathDB" id="FungiDB:PC110_g13348"/>
<protein>
    <submittedName>
        <fullName evidence="1">Uncharacterized protein</fullName>
    </submittedName>
</protein>
<comment type="caution">
    <text evidence="1">The sequence shown here is derived from an EMBL/GenBank/DDBJ whole genome shotgun (WGS) entry which is preliminary data.</text>
</comment>
<reference evidence="1" key="1">
    <citation type="submission" date="2018-10" db="EMBL/GenBank/DDBJ databases">
        <title>Effector identification in a new, highly contiguous assembly of the strawberry crown rot pathogen Phytophthora cactorum.</title>
        <authorList>
            <person name="Armitage A.D."/>
            <person name="Nellist C.F."/>
            <person name="Bates H."/>
            <person name="Vickerstaff R.J."/>
            <person name="Harrison R.J."/>
        </authorList>
    </citation>
    <scope>NUCLEOTIDE SEQUENCE</scope>
    <source>
        <strain evidence="1">15-7</strain>
    </source>
</reference>
<dbReference type="EMBL" id="RCMG01000979">
    <property type="protein sequence ID" value="KAG2840126.1"/>
    <property type="molecule type" value="Genomic_DNA"/>
</dbReference>
<evidence type="ECO:0000313" key="2">
    <source>
        <dbReference type="Proteomes" id="UP000735874"/>
    </source>
</evidence>
<proteinExistence type="predicted"/>
<gene>
    <name evidence="1" type="ORF">PC113_g19332</name>
</gene>
<sequence length="273" mass="30511">MAKKEYGFFDREKVEDAVTMMLNAHAEVEYDTARKYMYYIVEGKQITLEQEVPESKHPFLKYFDANWHQCRGMLGGFGRSDVPHSGNTTNNRLEAAWGLLFDPQHKGKRLDACEDILKELFPDQVAKMTIKQLQLQEDELWKQSPAGAPAREGRVAWLSASSSGAVARYQVTEGCLGIGDEVRKGGVLGSKGEVRFAEGAVASEAAGEAATDYQTFKFQPSENTALAAPPYSGTTRDASLDDENMPLSQKQTYSNKRYWSHSCFIKSQKEEAQ</sequence>
<evidence type="ECO:0000313" key="1">
    <source>
        <dbReference type="EMBL" id="KAG2840126.1"/>
    </source>
</evidence>
<dbReference type="AlphaFoldDB" id="A0A8T0Y6I4"/>
<name>A0A8T0Y6I4_9STRA</name>
<organism evidence="1 2">
    <name type="scientific">Phytophthora cactorum</name>
    <dbReference type="NCBI Taxonomy" id="29920"/>
    <lineage>
        <taxon>Eukaryota</taxon>
        <taxon>Sar</taxon>
        <taxon>Stramenopiles</taxon>
        <taxon>Oomycota</taxon>
        <taxon>Peronosporomycetes</taxon>
        <taxon>Peronosporales</taxon>
        <taxon>Peronosporaceae</taxon>
        <taxon>Phytophthora</taxon>
    </lineage>
</organism>
<dbReference type="Proteomes" id="UP000735874">
    <property type="component" value="Unassembled WGS sequence"/>
</dbReference>
<accession>A0A8T0Y6I4</accession>